<feature type="disulfide bond" evidence="6">
    <location>
        <begin position="53"/>
        <end position="62"/>
    </location>
</feature>
<dbReference type="SUPFAM" id="SSF57196">
    <property type="entry name" value="EGF/Laminin"/>
    <property type="match status" value="2"/>
</dbReference>
<dbReference type="PROSITE" id="PS50026">
    <property type="entry name" value="EGF_3"/>
    <property type="match status" value="2"/>
</dbReference>
<comment type="caution">
    <text evidence="6">Lacks conserved residue(s) required for the propagation of feature annotation.</text>
</comment>
<proteinExistence type="predicted"/>
<evidence type="ECO:0000259" key="8">
    <source>
        <dbReference type="PROSITE" id="PS50026"/>
    </source>
</evidence>
<dbReference type="GO" id="GO:0005509">
    <property type="term" value="F:calcium ion binding"/>
    <property type="evidence" value="ECO:0007669"/>
    <property type="project" value="InterPro"/>
</dbReference>
<dbReference type="PROSITE" id="PS01186">
    <property type="entry name" value="EGF_2"/>
    <property type="match status" value="2"/>
</dbReference>
<dbReference type="FunFam" id="2.10.25.10:FF:000255">
    <property type="entry name" value="Sushi, nidogen and EGF-like domains 1"/>
    <property type="match status" value="1"/>
</dbReference>
<feature type="domain" description="EGF-like" evidence="8">
    <location>
        <begin position="27"/>
        <end position="63"/>
    </location>
</feature>
<evidence type="ECO:0000256" key="3">
    <source>
        <dbReference type="ARBA" id="ARBA00022737"/>
    </source>
</evidence>
<dbReference type="PANTHER" id="PTHR24044">
    <property type="entry name" value="NOTCH LIGAND FAMILY MEMBER"/>
    <property type="match status" value="1"/>
</dbReference>
<dbReference type="PROSITE" id="PS00022">
    <property type="entry name" value="EGF_1"/>
    <property type="match status" value="2"/>
</dbReference>
<comment type="caution">
    <text evidence="9">The sequence shown here is derived from an EMBL/GenBank/DDBJ whole genome shotgun (WGS) entry which is preliminary data.</text>
</comment>
<sequence>MPVILWITSILTTAVTVYGGTWESFCNVNVCLPNPCENNGTCSPVDNGYVCNCATGYLGKSCDVNPCDICNPCINNGTCYPSEFGVNCSCPPGFSGKLCQESVCDKAECKARGGHCVTERCHSDVTNCGGKACNDTNDEVCIDGNCVDYIDNCGIKEGIHIHNFCSERGDQCGVGQFCTRYAKCVNDTCRPEDECSKDIDGCFFYAVPGTCSGGVCLATCVADKDCRGSICRGGYCAIPKCGEPFCLV</sequence>
<dbReference type="Gene3D" id="2.10.25.10">
    <property type="entry name" value="Laminin"/>
    <property type="match status" value="2"/>
</dbReference>
<evidence type="ECO:0000256" key="6">
    <source>
        <dbReference type="PROSITE-ProRule" id="PRU00076"/>
    </source>
</evidence>
<dbReference type="Proteomes" id="UP001347796">
    <property type="component" value="Unassembled WGS sequence"/>
</dbReference>
<dbReference type="AlphaFoldDB" id="A0AAN8G3Q4"/>
<evidence type="ECO:0000256" key="5">
    <source>
        <dbReference type="ARBA" id="ARBA00023180"/>
    </source>
</evidence>
<feature type="disulfide bond" evidence="6">
    <location>
        <begin position="90"/>
        <end position="99"/>
    </location>
</feature>
<keyword evidence="2 7" id="KW-0732">Signal</keyword>
<evidence type="ECO:0000256" key="2">
    <source>
        <dbReference type="ARBA" id="ARBA00022729"/>
    </source>
</evidence>
<keyword evidence="4 6" id="KW-1015">Disulfide bond</keyword>
<feature type="signal peptide" evidence="7">
    <location>
        <begin position="1"/>
        <end position="19"/>
    </location>
</feature>
<feature type="domain" description="EGF-like" evidence="8">
    <location>
        <begin position="68"/>
        <end position="100"/>
    </location>
</feature>
<dbReference type="CDD" id="cd00054">
    <property type="entry name" value="EGF_CA"/>
    <property type="match status" value="2"/>
</dbReference>
<dbReference type="InterPro" id="IPR000742">
    <property type="entry name" value="EGF"/>
</dbReference>
<keyword evidence="1 6" id="KW-0245">EGF-like domain</keyword>
<evidence type="ECO:0000256" key="1">
    <source>
        <dbReference type="ARBA" id="ARBA00022536"/>
    </source>
</evidence>
<name>A0AAN8G3Q4_PATCE</name>
<evidence type="ECO:0000256" key="7">
    <source>
        <dbReference type="SAM" id="SignalP"/>
    </source>
</evidence>
<evidence type="ECO:0000313" key="9">
    <source>
        <dbReference type="EMBL" id="KAK6165385.1"/>
    </source>
</evidence>
<evidence type="ECO:0000313" key="10">
    <source>
        <dbReference type="Proteomes" id="UP001347796"/>
    </source>
</evidence>
<evidence type="ECO:0000256" key="4">
    <source>
        <dbReference type="ARBA" id="ARBA00023157"/>
    </source>
</evidence>
<accession>A0AAN8G3Q4</accession>
<dbReference type="InterPro" id="IPR050906">
    <property type="entry name" value="Notch_signaling"/>
</dbReference>
<dbReference type="SMART" id="SM00179">
    <property type="entry name" value="EGF_CA"/>
    <property type="match status" value="2"/>
</dbReference>
<protein>
    <recommendedName>
        <fullName evidence="8">EGF-like domain-containing protein</fullName>
    </recommendedName>
</protein>
<keyword evidence="10" id="KW-1185">Reference proteome</keyword>
<dbReference type="InterPro" id="IPR001881">
    <property type="entry name" value="EGF-like_Ca-bd_dom"/>
</dbReference>
<keyword evidence="3" id="KW-0677">Repeat</keyword>
<gene>
    <name evidence="9" type="ORF">SNE40_022321</name>
</gene>
<reference evidence="9 10" key="1">
    <citation type="submission" date="2024-01" db="EMBL/GenBank/DDBJ databases">
        <title>The genome of the rayed Mediterranean limpet Patella caerulea (Linnaeus, 1758).</title>
        <authorList>
            <person name="Anh-Thu Weber A."/>
            <person name="Halstead-Nussloch G."/>
        </authorList>
    </citation>
    <scope>NUCLEOTIDE SEQUENCE [LARGE SCALE GENOMIC DNA]</scope>
    <source>
        <strain evidence="9">AATW-2023a</strain>
        <tissue evidence="9">Whole specimen</tissue>
    </source>
</reference>
<dbReference type="SMART" id="SM00181">
    <property type="entry name" value="EGF"/>
    <property type="match status" value="2"/>
</dbReference>
<dbReference type="EMBL" id="JAZGQO010000021">
    <property type="protein sequence ID" value="KAK6165385.1"/>
    <property type="molecule type" value="Genomic_DNA"/>
</dbReference>
<dbReference type="Pfam" id="PF00008">
    <property type="entry name" value="EGF"/>
    <property type="match status" value="2"/>
</dbReference>
<keyword evidence="5" id="KW-0325">Glycoprotein</keyword>
<organism evidence="9 10">
    <name type="scientific">Patella caerulea</name>
    <name type="common">Rayed Mediterranean limpet</name>
    <dbReference type="NCBI Taxonomy" id="87958"/>
    <lineage>
        <taxon>Eukaryota</taxon>
        <taxon>Metazoa</taxon>
        <taxon>Spiralia</taxon>
        <taxon>Lophotrochozoa</taxon>
        <taxon>Mollusca</taxon>
        <taxon>Gastropoda</taxon>
        <taxon>Patellogastropoda</taxon>
        <taxon>Patelloidea</taxon>
        <taxon>Patellidae</taxon>
        <taxon>Patella</taxon>
    </lineage>
</organism>
<feature type="chain" id="PRO_5043032755" description="EGF-like domain-containing protein" evidence="7">
    <location>
        <begin position="20"/>
        <end position="248"/>
    </location>
</feature>